<keyword evidence="3" id="KW-1185">Reference proteome</keyword>
<feature type="domain" description="CRISPR-associated protein Cas6 C-terminal" evidence="1">
    <location>
        <begin position="242"/>
        <end position="352"/>
    </location>
</feature>
<organism evidence="2 3">
    <name type="scientific">Scytonema hofmannii PCC 7110</name>
    <dbReference type="NCBI Taxonomy" id="128403"/>
    <lineage>
        <taxon>Bacteria</taxon>
        <taxon>Bacillati</taxon>
        <taxon>Cyanobacteriota</taxon>
        <taxon>Cyanophyceae</taxon>
        <taxon>Nostocales</taxon>
        <taxon>Scytonemataceae</taxon>
        <taxon>Scytonema</taxon>
    </lineage>
</organism>
<accession>A0A139WT58</accession>
<comment type="caution">
    <text evidence="2">The sequence shown here is derived from an EMBL/GenBank/DDBJ whole genome shotgun (WGS) entry which is preliminary data.</text>
</comment>
<dbReference type="RefSeq" id="WP_017747905.1">
    <property type="nucleotide sequence ID" value="NZ_KQ976354.1"/>
</dbReference>
<proteinExistence type="predicted"/>
<dbReference type="OrthoDB" id="3469084at2"/>
<dbReference type="CDD" id="cd21141">
    <property type="entry name" value="Cas6_III-like"/>
    <property type="match status" value="1"/>
</dbReference>
<reference evidence="2 3" key="1">
    <citation type="journal article" date="2013" name="Genome Biol. Evol.">
        <title>Genomes of Stigonematalean cyanobacteria (subsection V) and the evolution of oxygenic photosynthesis from prokaryotes to plastids.</title>
        <authorList>
            <person name="Dagan T."/>
            <person name="Roettger M."/>
            <person name="Stucken K."/>
            <person name="Landan G."/>
            <person name="Koch R."/>
            <person name="Major P."/>
            <person name="Gould S.B."/>
            <person name="Goremykin V.V."/>
            <person name="Rippka R."/>
            <person name="Tandeau de Marsac N."/>
            <person name="Gugger M."/>
            <person name="Lockhart P.J."/>
            <person name="Allen J.F."/>
            <person name="Brune I."/>
            <person name="Maus I."/>
            <person name="Puhler A."/>
            <person name="Martin W.F."/>
        </authorList>
    </citation>
    <scope>NUCLEOTIDE SEQUENCE [LARGE SCALE GENOMIC DNA]</scope>
    <source>
        <strain evidence="2 3">PCC 7110</strain>
    </source>
</reference>
<evidence type="ECO:0000313" key="3">
    <source>
        <dbReference type="Proteomes" id="UP000076925"/>
    </source>
</evidence>
<dbReference type="Gene3D" id="3.30.70.1900">
    <property type="match status" value="1"/>
</dbReference>
<dbReference type="InterPro" id="IPR045747">
    <property type="entry name" value="CRISPR-assoc_prot_Cas6_N_sf"/>
</dbReference>
<sequence>MTSTKETDTPKTTNLWVNQPKTEPTFAGLSVILRPTQINTTPVNLSKWLQQEDIQDDINPIWIPLRKTDGVTKIMPVLPDANLYDNFMGMLWRQIAGNNLVEWRQRLYEISGVEVNSDSLHRIQIAVNSVQPLPPTLARAIHALCFRWFANTSPELAQIIHQQETLPLTTGWEYCSPKKILLKISLLQKELLAPLLWGMNADLGQEITIAGIPCRMEGWIDITQTTSFEKIAQLPTQNTIDLRFLSPTSFKQIKNVQPFPLPDLVFNGLLRRWNVFAPEALKFPKIEWNVIISGYELKTYAMKMEGGAEIGAEGFVRYKFTDSEQARIATILAHFAIFAGIGRKTAMGMGQVEIA</sequence>
<evidence type="ECO:0000259" key="1">
    <source>
        <dbReference type="Pfam" id="PF10040"/>
    </source>
</evidence>
<dbReference type="EMBL" id="ANNX02000051">
    <property type="protein sequence ID" value="KYC35616.1"/>
    <property type="molecule type" value="Genomic_DNA"/>
</dbReference>
<dbReference type="Pfam" id="PF10040">
    <property type="entry name" value="CRISPR_Cas6"/>
    <property type="match status" value="1"/>
</dbReference>
<dbReference type="Gene3D" id="3.30.70.1890">
    <property type="match status" value="1"/>
</dbReference>
<gene>
    <name evidence="2" type="ORF">WA1_07290</name>
</gene>
<dbReference type="Proteomes" id="UP000076925">
    <property type="component" value="Unassembled WGS sequence"/>
</dbReference>
<protein>
    <submittedName>
        <fullName evidence="2">CRISPR-associated protein Cas6</fullName>
    </submittedName>
</protein>
<dbReference type="AlphaFoldDB" id="A0A139WT58"/>
<dbReference type="STRING" id="128403.WA1_07290"/>
<dbReference type="InterPro" id="IPR019267">
    <property type="entry name" value="CRISPR-assoc_Cas6_C"/>
</dbReference>
<evidence type="ECO:0000313" key="2">
    <source>
        <dbReference type="EMBL" id="KYC35616.1"/>
    </source>
</evidence>
<name>A0A139WT58_9CYAN</name>